<reference evidence="2 3" key="1">
    <citation type="submission" date="2013-02" db="EMBL/GenBank/DDBJ databases">
        <authorList>
            <person name="Genoscope - CEA"/>
        </authorList>
    </citation>
    <scope>NUCLEOTIDE SEQUENCE [LARGE SCALE GENOMIC DNA]</scope>
    <source>
        <strain evidence="2 3">STM 2683</strain>
    </source>
</reference>
<organism evidence="2 3">
    <name type="scientific">Mesorhizobium metallidurans STM 2683</name>
    <dbReference type="NCBI Taxonomy" id="1297569"/>
    <lineage>
        <taxon>Bacteria</taxon>
        <taxon>Pseudomonadati</taxon>
        <taxon>Pseudomonadota</taxon>
        <taxon>Alphaproteobacteria</taxon>
        <taxon>Hyphomicrobiales</taxon>
        <taxon>Phyllobacteriaceae</taxon>
        <taxon>Mesorhizobium</taxon>
    </lineage>
</organism>
<dbReference type="AlphaFoldDB" id="M5ET77"/>
<protein>
    <submittedName>
        <fullName evidence="2">Uncharacterized protein</fullName>
    </submittedName>
</protein>
<comment type="caution">
    <text evidence="2">The sequence shown here is derived from an EMBL/GenBank/DDBJ whole genome shotgun (WGS) entry which is preliminary data.</text>
</comment>
<evidence type="ECO:0000313" key="2">
    <source>
        <dbReference type="EMBL" id="CCV07183.1"/>
    </source>
</evidence>
<keyword evidence="3" id="KW-1185">Reference proteome</keyword>
<sequence length="77" mass="8212">MKIRQARENRKDRLPGNQATVPMCADAAIGAAADRMAIPLRTKRVVPDERLSAGTARNLGSSRKGKNMPAKTGKPAA</sequence>
<dbReference type="EMBL" id="CAUM01000117">
    <property type="protein sequence ID" value="CCV07183.1"/>
    <property type="molecule type" value="Genomic_DNA"/>
</dbReference>
<name>M5ET77_9HYPH</name>
<evidence type="ECO:0000313" key="3">
    <source>
        <dbReference type="Proteomes" id="UP000012062"/>
    </source>
</evidence>
<dbReference type="Proteomes" id="UP000012062">
    <property type="component" value="Unassembled WGS sequence"/>
</dbReference>
<proteinExistence type="predicted"/>
<accession>M5ET77</accession>
<evidence type="ECO:0000256" key="1">
    <source>
        <dbReference type="SAM" id="MobiDB-lite"/>
    </source>
</evidence>
<feature type="region of interest" description="Disordered" evidence="1">
    <location>
        <begin position="49"/>
        <end position="77"/>
    </location>
</feature>
<gene>
    <name evidence="2" type="ORF">MESS2_50034</name>
</gene>
<dbReference type="STRING" id="1297569.MESS2_50034"/>